<evidence type="ECO:0000256" key="1">
    <source>
        <dbReference type="SAM" id="Coils"/>
    </source>
</evidence>
<dbReference type="OrthoDB" id="656843at2"/>
<dbReference type="Proteomes" id="UP000192610">
    <property type="component" value="Unassembled WGS sequence"/>
</dbReference>
<keyword evidence="1" id="KW-0175">Coiled coil</keyword>
<sequence length="173" mass="20372">MPSVLNHKERNRAFLKFLFFFIIAVWLIVGAIYFDIRIPYKENDVLREQVTRYRNQSIAQEKFVSSMDQAKILIDSLKQPGVNSMYLNQQIAAKLRELTDLQYKDSSMYSRMNKNVLDLYLRYQDATNKVVSMGDLPKQLEDYKGRFEQTQRDLDQARRDIDLLRRASTAGGF</sequence>
<dbReference type="RefSeq" id="WP_081202742.1">
    <property type="nucleotide sequence ID" value="NZ_FOCZ01000006.1"/>
</dbReference>
<evidence type="ECO:0008006" key="5">
    <source>
        <dbReference type="Google" id="ProtNLM"/>
    </source>
</evidence>
<gene>
    <name evidence="3" type="ORF">A4H97_09995</name>
</gene>
<organism evidence="3 4">
    <name type="scientific">Niastella yeongjuensis</name>
    <dbReference type="NCBI Taxonomy" id="354355"/>
    <lineage>
        <taxon>Bacteria</taxon>
        <taxon>Pseudomonadati</taxon>
        <taxon>Bacteroidota</taxon>
        <taxon>Chitinophagia</taxon>
        <taxon>Chitinophagales</taxon>
        <taxon>Chitinophagaceae</taxon>
        <taxon>Niastella</taxon>
    </lineage>
</organism>
<evidence type="ECO:0000313" key="3">
    <source>
        <dbReference type="EMBL" id="OQP44684.1"/>
    </source>
</evidence>
<name>A0A1V9EFF2_9BACT</name>
<dbReference type="AlphaFoldDB" id="A0A1V9EFF2"/>
<dbReference type="Pfam" id="PF17561">
    <property type="entry name" value="TssO"/>
    <property type="match status" value="1"/>
</dbReference>
<feature type="coiled-coil region" evidence="1">
    <location>
        <begin position="140"/>
        <end position="167"/>
    </location>
</feature>
<reference evidence="4" key="1">
    <citation type="submission" date="2016-04" db="EMBL/GenBank/DDBJ databases">
        <authorList>
            <person name="Chen L."/>
            <person name="Zhuang W."/>
            <person name="Wang G."/>
        </authorList>
    </citation>
    <scope>NUCLEOTIDE SEQUENCE [LARGE SCALE GENOMIC DNA]</scope>
    <source>
        <strain evidence="4">17621</strain>
    </source>
</reference>
<keyword evidence="2" id="KW-1133">Transmembrane helix</keyword>
<evidence type="ECO:0000313" key="4">
    <source>
        <dbReference type="Proteomes" id="UP000192610"/>
    </source>
</evidence>
<dbReference type="InterPro" id="IPR039449">
    <property type="entry name" value="TssO"/>
</dbReference>
<accession>A0A1V9EFF2</accession>
<feature type="transmembrane region" description="Helical" evidence="2">
    <location>
        <begin position="13"/>
        <end position="34"/>
    </location>
</feature>
<protein>
    <recommendedName>
        <fullName evidence="5">Type VI secretion system transmembrane protein TssO</fullName>
    </recommendedName>
</protein>
<keyword evidence="2" id="KW-0812">Transmembrane</keyword>
<dbReference type="STRING" id="354355.SAMN05660816_03543"/>
<evidence type="ECO:0000256" key="2">
    <source>
        <dbReference type="SAM" id="Phobius"/>
    </source>
</evidence>
<dbReference type="EMBL" id="LVXG01000034">
    <property type="protein sequence ID" value="OQP44684.1"/>
    <property type="molecule type" value="Genomic_DNA"/>
</dbReference>
<keyword evidence="2" id="KW-0472">Membrane</keyword>
<proteinExistence type="predicted"/>
<keyword evidence="4" id="KW-1185">Reference proteome</keyword>
<comment type="caution">
    <text evidence="3">The sequence shown here is derived from an EMBL/GenBank/DDBJ whole genome shotgun (WGS) entry which is preliminary data.</text>
</comment>